<dbReference type="Gene3D" id="1.25.10.10">
    <property type="entry name" value="Leucine-rich Repeat Variant"/>
    <property type="match status" value="1"/>
</dbReference>
<dbReference type="GO" id="GO:0005737">
    <property type="term" value="C:cytoplasm"/>
    <property type="evidence" value="ECO:0007669"/>
    <property type="project" value="UniProtKB-SubCell"/>
</dbReference>
<evidence type="ECO:0000313" key="6">
    <source>
        <dbReference type="EMBL" id="WFD23031.1"/>
    </source>
</evidence>
<dbReference type="PANTHER" id="PTHR15651">
    <property type="entry name" value="ARMADILLO REPEAT-CONTAINING PROTEIN 8"/>
    <property type="match status" value="1"/>
</dbReference>
<evidence type="ECO:0008006" key="8">
    <source>
        <dbReference type="Google" id="ProtNLM"/>
    </source>
</evidence>
<evidence type="ECO:0000256" key="5">
    <source>
        <dbReference type="ARBA" id="ARBA00023242"/>
    </source>
</evidence>
<reference evidence="6" key="1">
    <citation type="submission" date="2023-03" db="EMBL/GenBank/DDBJ databases">
        <title>Mating type loci evolution in Malassezia.</title>
        <authorList>
            <person name="Coelho M.A."/>
        </authorList>
    </citation>
    <scope>NUCLEOTIDE SEQUENCE</scope>
    <source>
        <strain evidence="6">CBS 12830</strain>
    </source>
</reference>
<protein>
    <recommendedName>
        <fullName evidence="8">Armadillo repeat-containing protein 8</fullName>
    </recommendedName>
</protein>
<comment type="subcellular location">
    <subcellularLocation>
        <location evidence="2">Cytoplasm</location>
    </subcellularLocation>
    <subcellularLocation>
        <location evidence="1">Nucleus</location>
    </subcellularLocation>
</comment>
<proteinExistence type="predicted"/>
<accession>A0AAF0IYM6</accession>
<dbReference type="GO" id="GO:0005634">
    <property type="term" value="C:nucleus"/>
    <property type="evidence" value="ECO:0007669"/>
    <property type="project" value="UniProtKB-SubCell"/>
</dbReference>
<keyword evidence="5" id="KW-0539">Nucleus</keyword>
<dbReference type="SUPFAM" id="SSF48371">
    <property type="entry name" value="ARM repeat"/>
    <property type="match status" value="1"/>
</dbReference>
<dbReference type="AlphaFoldDB" id="A0AAF0IYM6"/>
<gene>
    <name evidence="6" type="ORF">MEQU1_001715</name>
</gene>
<evidence type="ECO:0000256" key="1">
    <source>
        <dbReference type="ARBA" id="ARBA00004123"/>
    </source>
</evidence>
<evidence type="ECO:0000256" key="4">
    <source>
        <dbReference type="ARBA" id="ARBA00022737"/>
    </source>
</evidence>
<dbReference type="GO" id="GO:0043161">
    <property type="term" value="P:proteasome-mediated ubiquitin-dependent protein catabolic process"/>
    <property type="evidence" value="ECO:0007669"/>
    <property type="project" value="TreeGrafter"/>
</dbReference>
<dbReference type="EMBL" id="CP119902">
    <property type="protein sequence ID" value="WFD23031.1"/>
    <property type="molecule type" value="Genomic_DNA"/>
</dbReference>
<evidence type="ECO:0000256" key="2">
    <source>
        <dbReference type="ARBA" id="ARBA00004496"/>
    </source>
</evidence>
<name>A0AAF0IYM6_9BASI</name>
<sequence>MPELLQRIVGRRRSKARLAQEGKVPQIAAMLLRGGPDAIVSAAQVLGSLGQYATPPTLLALLRAHVPCILLFSLHKVRCMGRAHKSVVVALFRTLRTLLIAVASHIGASVRWGIGSGWGTTAMAGLGTISNESQILPLASRRRFDWSAAGPSAADAQAALGAGFGTDGDATQMSSPEEELFAWCRCSINILYEHMDDLLWAFCEPAYCDAIQEPVASILSVCLPIAGRSAWDVSRDATDERNDRIVDLLAYRSSMGLRPVSLLLPTELASAPTGSIEVALWALEAMLACAPSQMRNLCTVPLPSELKVLDALICLAVHRSPAVRLAAYACLLRLPPSLCPTAYMPDTLIGRLLDMAEESDMLGVPALLLLTRVLQSVPALSQHLDSRFDGGERLVQCVKQGLGRLSAPPLSAEGWHDDELLVRWCEGSLYALAACCAGPNKVSERLMDKHASFVPEVLRPALVSAPAGVQASAARLVCSLSRSVRMLRTTLHDAKILVTLVPLLHSYQEIVQLEALCALGNMAVKQNPSRECVFETTCLGHLAELSRSTEPPVQTQALCVLKNALGGATLAQSEAILTCLSPTFVSSLLVSPDAALQEQGMGLVRNLTAVSAPDAPTDFLAMLGHDTVLDAMNHVLQSYPPVHVLEQTVFALANVAASGPAIGDHFAARPSMLGTLGLLLQHSHVAKAVATWHNCAS</sequence>
<organism evidence="6 7">
    <name type="scientific">Malassezia equina</name>
    <dbReference type="NCBI Taxonomy" id="1381935"/>
    <lineage>
        <taxon>Eukaryota</taxon>
        <taxon>Fungi</taxon>
        <taxon>Dikarya</taxon>
        <taxon>Basidiomycota</taxon>
        <taxon>Ustilaginomycotina</taxon>
        <taxon>Malasseziomycetes</taxon>
        <taxon>Malasseziales</taxon>
        <taxon>Malasseziaceae</taxon>
        <taxon>Malassezia</taxon>
    </lineage>
</organism>
<keyword evidence="3" id="KW-0963">Cytoplasm</keyword>
<dbReference type="GO" id="GO:0034657">
    <property type="term" value="C:GID complex"/>
    <property type="evidence" value="ECO:0007669"/>
    <property type="project" value="TreeGrafter"/>
</dbReference>
<evidence type="ECO:0000256" key="3">
    <source>
        <dbReference type="ARBA" id="ARBA00022490"/>
    </source>
</evidence>
<dbReference type="InterPro" id="IPR011989">
    <property type="entry name" value="ARM-like"/>
</dbReference>
<dbReference type="PANTHER" id="PTHR15651:SF7">
    <property type="entry name" value="ARMADILLO REPEAT-CONTAINING PROTEIN 8"/>
    <property type="match status" value="1"/>
</dbReference>
<dbReference type="Proteomes" id="UP001214415">
    <property type="component" value="Chromosome 3"/>
</dbReference>
<dbReference type="InterPro" id="IPR038739">
    <property type="entry name" value="ARMC8/Vid28"/>
</dbReference>
<dbReference type="InterPro" id="IPR016024">
    <property type="entry name" value="ARM-type_fold"/>
</dbReference>
<keyword evidence="4" id="KW-0677">Repeat</keyword>
<keyword evidence="7" id="KW-1185">Reference proteome</keyword>
<evidence type="ECO:0000313" key="7">
    <source>
        <dbReference type="Proteomes" id="UP001214415"/>
    </source>
</evidence>